<dbReference type="EMBL" id="REGN01000635">
    <property type="protein sequence ID" value="RNA40545.1"/>
    <property type="molecule type" value="Genomic_DNA"/>
</dbReference>
<protein>
    <submittedName>
        <fullName evidence="1">Uncharacterized protein</fullName>
    </submittedName>
</protein>
<keyword evidence="2" id="KW-1185">Reference proteome</keyword>
<name>A0A3M7SXY2_BRAPC</name>
<gene>
    <name evidence="1" type="ORF">BpHYR1_036022</name>
</gene>
<sequence>MISLTRNSLLMSIRDKNNFFVRVKVKFGFYFGKISHLIEFTAKEVPKAPKLFSYHFFQTFFMGSKTMFQKTGKRNAILYQCFAYLLINSKLCNNFVNPGMFRLKEMEVT</sequence>
<proteinExistence type="predicted"/>
<organism evidence="1 2">
    <name type="scientific">Brachionus plicatilis</name>
    <name type="common">Marine rotifer</name>
    <name type="synonym">Brachionus muelleri</name>
    <dbReference type="NCBI Taxonomy" id="10195"/>
    <lineage>
        <taxon>Eukaryota</taxon>
        <taxon>Metazoa</taxon>
        <taxon>Spiralia</taxon>
        <taxon>Gnathifera</taxon>
        <taxon>Rotifera</taxon>
        <taxon>Eurotatoria</taxon>
        <taxon>Monogononta</taxon>
        <taxon>Pseudotrocha</taxon>
        <taxon>Ploima</taxon>
        <taxon>Brachionidae</taxon>
        <taxon>Brachionus</taxon>
    </lineage>
</organism>
<evidence type="ECO:0000313" key="1">
    <source>
        <dbReference type="EMBL" id="RNA40545.1"/>
    </source>
</evidence>
<comment type="caution">
    <text evidence="1">The sequence shown here is derived from an EMBL/GenBank/DDBJ whole genome shotgun (WGS) entry which is preliminary data.</text>
</comment>
<dbReference type="Proteomes" id="UP000276133">
    <property type="component" value="Unassembled WGS sequence"/>
</dbReference>
<accession>A0A3M7SXY2</accession>
<reference evidence="1 2" key="1">
    <citation type="journal article" date="2018" name="Sci. Rep.">
        <title>Genomic signatures of local adaptation to the degree of environmental predictability in rotifers.</title>
        <authorList>
            <person name="Franch-Gras L."/>
            <person name="Hahn C."/>
            <person name="Garcia-Roger E.M."/>
            <person name="Carmona M.J."/>
            <person name="Serra M."/>
            <person name="Gomez A."/>
        </authorList>
    </citation>
    <scope>NUCLEOTIDE SEQUENCE [LARGE SCALE GENOMIC DNA]</scope>
    <source>
        <strain evidence="1">HYR1</strain>
    </source>
</reference>
<evidence type="ECO:0000313" key="2">
    <source>
        <dbReference type="Proteomes" id="UP000276133"/>
    </source>
</evidence>
<dbReference type="AlphaFoldDB" id="A0A3M7SXY2"/>